<organism evidence="1 2">
    <name type="scientific">Melastoma candidum</name>
    <dbReference type="NCBI Taxonomy" id="119954"/>
    <lineage>
        <taxon>Eukaryota</taxon>
        <taxon>Viridiplantae</taxon>
        <taxon>Streptophyta</taxon>
        <taxon>Embryophyta</taxon>
        <taxon>Tracheophyta</taxon>
        <taxon>Spermatophyta</taxon>
        <taxon>Magnoliopsida</taxon>
        <taxon>eudicotyledons</taxon>
        <taxon>Gunneridae</taxon>
        <taxon>Pentapetalae</taxon>
        <taxon>rosids</taxon>
        <taxon>malvids</taxon>
        <taxon>Myrtales</taxon>
        <taxon>Melastomataceae</taxon>
        <taxon>Melastomatoideae</taxon>
        <taxon>Melastomateae</taxon>
        <taxon>Melastoma</taxon>
    </lineage>
</organism>
<reference evidence="2" key="1">
    <citation type="journal article" date="2023" name="Front. Plant Sci.">
        <title>Chromosomal-level genome assembly of Melastoma candidum provides insights into trichome evolution.</title>
        <authorList>
            <person name="Zhong Y."/>
            <person name="Wu W."/>
            <person name="Sun C."/>
            <person name="Zou P."/>
            <person name="Liu Y."/>
            <person name="Dai S."/>
            <person name="Zhou R."/>
        </authorList>
    </citation>
    <scope>NUCLEOTIDE SEQUENCE [LARGE SCALE GENOMIC DNA]</scope>
</reference>
<sequence length="393" mass="44547">MGTESGRLTVAVPCEECEDNPAKYRCPACSFRSCSLTCVNSHKKRTGCSGKRNRTEFVPLPLFNDSVLLSDYNLLEEVKNVSESARRTRNKLCGYSHFGLPFHLRGLKNAAGSRKTKLLFLPSGMSKRSRNQSQYDPRKKSISWTIEWRFHSTKVVLHDNCVHEDAVLRTVILKHLQPGPWNHQLKEFCDERDNLKIFIRKFPKGPKSPYKELDLNASLRRQLANLVILEYPVIHVFLPTHSCPFEIIKDGALPSPKPVVKAEVDVDPSSAKGVWFKEEEINEDCNLESQDHGPRQNVNSLNTEPFPPHLTAGSGVSNVMSNGHSKLERNEEKEQSLDREMIKPSSDLSSEINPDDYLNWDCLDAWQDEVEEVSGVCHLLPGEDDLEDGEIPE</sequence>
<evidence type="ECO:0000313" key="2">
    <source>
        <dbReference type="Proteomes" id="UP001057402"/>
    </source>
</evidence>
<dbReference type="EMBL" id="CM042885">
    <property type="protein sequence ID" value="KAI4367055.1"/>
    <property type="molecule type" value="Genomic_DNA"/>
</dbReference>
<proteinExistence type="predicted"/>
<protein>
    <submittedName>
        <fullName evidence="1">Uncharacterized protein</fullName>
    </submittedName>
</protein>
<gene>
    <name evidence="1" type="ORF">MLD38_022836</name>
</gene>
<comment type="caution">
    <text evidence="1">The sequence shown here is derived from an EMBL/GenBank/DDBJ whole genome shotgun (WGS) entry which is preliminary data.</text>
</comment>
<name>A0ACB9QP06_9MYRT</name>
<evidence type="ECO:0000313" key="1">
    <source>
        <dbReference type="EMBL" id="KAI4367055.1"/>
    </source>
</evidence>
<accession>A0ACB9QP06</accession>
<keyword evidence="2" id="KW-1185">Reference proteome</keyword>
<dbReference type="Proteomes" id="UP001057402">
    <property type="component" value="Chromosome 6"/>
</dbReference>